<comment type="caution">
    <text evidence="4">The sequence shown here is derived from an EMBL/GenBank/DDBJ whole genome shotgun (WGS) entry which is preliminary data.</text>
</comment>
<keyword evidence="3" id="KW-0812">Transmembrane</keyword>
<dbReference type="Gene3D" id="2.120.10.30">
    <property type="entry name" value="TolB, C-terminal domain"/>
    <property type="match status" value="2"/>
</dbReference>
<name>A0A2N1PTE5_9BACT</name>
<evidence type="ECO:0000313" key="4">
    <source>
        <dbReference type="EMBL" id="PKK91596.1"/>
    </source>
</evidence>
<evidence type="ECO:0000256" key="1">
    <source>
        <dbReference type="ARBA" id="ARBA00022737"/>
    </source>
</evidence>
<dbReference type="PROSITE" id="PS51125">
    <property type="entry name" value="NHL"/>
    <property type="match status" value="4"/>
</dbReference>
<dbReference type="SUPFAM" id="SSF63829">
    <property type="entry name" value="Calcium-dependent phosphotriesterase"/>
    <property type="match status" value="1"/>
</dbReference>
<feature type="repeat" description="NHL" evidence="2">
    <location>
        <begin position="119"/>
        <end position="162"/>
    </location>
</feature>
<accession>A0A2N1PTE5</accession>
<reference evidence="4 5" key="1">
    <citation type="journal article" date="2017" name="ISME J.">
        <title>Potential for microbial H2 and metal transformations associated with novel bacteria and archaea in deep terrestrial subsurface sediments.</title>
        <authorList>
            <person name="Hernsdorf A.W."/>
            <person name="Amano Y."/>
            <person name="Miyakawa K."/>
            <person name="Ise K."/>
            <person name="Suzuki Y."/>
            <person name="Anantharaman K."/>
            <person name="Probst A."/>
            <person name="Burstein D."/>
            <person name="Thomas B.C."/>
            <person name="Banfield J.F."/>
        </authorList>
    </citation>
    <scope>NUCLEOTIDE SEQUENCE [LARGE SCALE GENOMIC DNA]</scope>
    <source>
        <strain evidence="4">HGW-Wallbacteria-1</strain>
    </source>
</reference>
<evidence type="ECO:0008006" key="6">
    <source>
        <dbReference type="Google" id="ProtNLM"/>
    </source>
</evidence>
<organism evidence="4 5">
    <name type="scientific">Candidatus Wallbacteria bacterium HGW-Wallbacteria-1</name>
    <dbReference type="NCBI Taxonomy" id="2013854"/>
    <lineage>
        <taxon>Bacteria</taxon>
        <taxon>Candidatus Walliibacteriota</taxon>
    </lineage>
</organism>
<feature type="transmembrane region" description="Helical" evidence="3">
    <location>
        <begin position="20"/>
        <end position="43"/>
    </location>
</feature>
<dbReference type="PANTHER" id="PTHR24104:SF25">
    <property type="entry name" value="PROTEIN LIN-41"/>
    <property type="match status" value="1"/>
</dbReference>
<dbReference type="CDD" id="cd05819">
    <property type="entry name" value="NHL"/>
    <property type="match status" value="1"/>
</dbReference>
<keyword evidence="1" id="KW-0677">Repeat</keyword>
<sequence length="350" mass="36817">MEMIFSSWKGIVMINEKNVISLAGVRSLAGFLFFFGFIAIIMVTGCSDNGVISENDPTAGIPLASDDYSFDMEYQIKTGAGTVVNFNFGIASFGDNFYAVSASPDSKVYRTSLTTALSGGIFGGPGSGSGQLDSPWDVAIFNDSALFISDSGNSRIQRFTTAGAYIGEFDGSTSGVRLTNPRGIAVSQSGYVFVIDSGLSNVRQFDLDGVHVKDIGAGPGTSDGQLNSPNDVTVDSDGSIYVTDTGNHRVVKYTSAGAFVVKWGSYGTGAGQFISPGGIIADSSGNVFVADSGNGRVQRFDRQGRFLDQIGSYGPGLTNLNFPSGLSVDSLGRLLVVDKGNGRVKRFRKL</sequence>
<dbReference type="InterPro" id="IPR011042">
    <property type="entry name" value="6-blade_b-propeller_TolB-like"/>
</dbReference>
<dbReference type="Proteomes" id="UP000233256">
    <property type="component" value="Unassembled WGS sequence"/>
</dbReference>
<proteinExistence type="predicted"/>
<dbReference type="InterPro" id="IPR050952">
    <property type="entry name" value="TRIM-NHL_E3_ligases"/>
</dbReference>
<dbReference type="InterPro" id="IPR001258">
    <property type="entry name" value="NHL_repeat"/>
</dbReference>
<evidence type="ECO:0000256" key="3">
    <source>
        <dbReference type="SAM" id="Phobius"/>
    </source>
</evidence>
<gene>
    <name evidence="4" type="ORF">CVV64_02680</name>
</gene>
<feature type="repeat" description="NHL" evidence="2">
    <location>
        <begin position="220"/>
        <end position="256"/>
    </location>
</feature>
<protein>
    <recommendedName>
        <fullName evidence="6">6-bladed beta-propeller</fullName>
    </recommendedName>
</protein>
<dbReference type="AlphaFoldDB" id="A0A2N1PTE5"/>
<feature type="repeat" description="NHL" evidence="2">
    <location>
        <begin position="307"/>
        <end position="350"/>
    </location>
</feature>
<keyword evidence="3" id="KW-1133">Transmembrane helix</keyword>
<feature type="repeat" description="NHL" evidence="2">
    <location>
        <begin position="264"/>
        <end position="303"/>
    </location>
</feature>
<dbReference type="EMBL" id="PGXC01000002">
    <property type="protein sequence ID" value="PKK91596.1"/>
    <property type="molecule type" value="Genomic_DNA"/>
</dbReference>
<keyword evidence="3" id="KW-0472">Membrane</keyword>
<dbReference type="GO" id="GO:0008270">
    <property type="term" value="F:zinc ion binding"/>
    <property type="evidence" value="ECO:0007669"/>
    <property type="project" value="UniProtKB-KW"/>
</dbReference>
<dbReference type="Pfam" id="PF01436">
    <property type="entry name" value="NHL"/>
    <property type="match status" value="4"/>
</dbReference>
<evidence type="ECO:0000256" key="2">
    <source>
        <dbReference type="PROSITE-ProRule" id="PRU00504"/>
    </source>
</evidence>
<evidence type="ECO:0000313" key="5">
    <source>
        <dbReference type="Proteomes" id="UP000233256"/>
    </source>
</evidence>
<dbReference type="PANTHER" id="PTHR24104">
    <property type="entry name" value="E3 UBIQUITIN-PROTEIN LIGASE NHLRC1-RELATED"/>
    <property type="match status" value="1"/>
</dbReference>